<proteinExistence type="predicted"/>
<sequence length="155" mass="17613">MPMRDLTAIIFEPDIKEWRYVNFSSHRVSNVELAKPTKSTSFRISSQRNSRSSSLQPVGDPHAFHLWGDVAQENPAPHTRHSLPPSTPPPTQPASRYLRLSCLYSYHFLVYQHLLSTLYFMSVLSTLDSSLVHDAWSVGAARRKTLRFKGTGTSR</sequence>
<organism evidence="2 3">
    <name type="scientific">Cyclocybe aegerita</name>
    <name type="common">Black poplar mushroom</name>
    <name type="synonym">Agrocybe aegerita</name>
    <dbReference type="NCBI Taxonomy" id="1973307"/>
    <lineage>
        <taxon>Eukaryota</taxon>
        <taxon>Fungi</taxon>
        <taxon>Dikarya</taxon>
        <taxon>Basidiomycota</taxon>
        <taxon>Agaricomycotina</taxon>
        <taxon>Agaricomycetes</taxon>
        <taxon>Agaricomycetidae</taxon>
        <taxon>Agaricales</taxon>
        <taxon>Agaricineae</taxon>
        <taxon>Bolbitiaceae</taxon>
        <taxon>Cyclocybe</taxon>
    </lineage>
</organism>
<evidence type="ECO:0000256" key="1">
    <source>
        <dbReference type="SAM" id="MobiDB-lite"/>
    </source>
</evidence>
<feature type="region of interest" description="Disordered" evidence="1">
    <location>
        <begin position="39"/>
        <end position="62"/>
    </location>
</feature>
<accession>A0A8S0VY65</accession>
<keyword evidence="3" id="KW-1185">Reference proteome</keyword>
<dbReference type="EMBL" id="CACVBS010000056">
    <property type="protein sequence ID" value="CAA7266644.1"/>
    <property type="molecule type" value="Genomic_DNA"/>
</dbReference>
<feature type="region of interest" description="Disordered" evidence="1">
    <location>
        <begin position="73"/>
        <end position="92"/>
    </location>
</feature>
<protein>
    <submittedName>
        <fullName evidence="2">Uncharacterized protein</fullName>
    </submittedName>
</protein>
<comment type="caution">
    <text evidence="2">The sequence shown here is derived from an EMBL/GenBank/DDBJ whole genome shotgun (WGS) entry which is preliminary data.</text>
</comment>
<dbReference type="Proteomes" id="UP000467700">
    <property type="component" value="Unassembled WGS sequence"/>
</dbReference>
<feature type="compositionally biased region" description="Low complexity" evidence="1">
    <location>
        <begin position="41"/>
        <end position="54"/>
    </location>
</feature>
<gene>
    <name evidence="2" type="ORF">AAE3_LOCUS8977</name>
</gene>
<evidence type="ECO:0000313" key="3">
    <source>
        <dbReference type="Proteomes" id="UP000467700"/>
    </source>
</evidence>
<evidence type="ECO:0000313" key="2">
    <source>
        <dbReference type="EMBL" id="CAA7266644.1"/>
    </source>
</evidence>
<reference evidence="2 3" key="1">
    <citation type="submission" date="2020-01" db="EMBL/GenBank/DDBJ databases">
        <authorList>
            <person name="Gupta K D."/>
        </authorList>
    </citation>
    <scope>NUCLEOTIDE SEQUENCE [LARGE SCALE GENOMIC DNA]</scope>
</reference>
<name>A0A8S0VY65_CYCAE</name>
<dbReference type="AlphaFoldDB" id="A0A8S0VY65"/>